<accession>A0A1R1PSB7</accession>
<proteinExistence type="predicted"/>
<dbReference type="Proteomes" id="UP000188320">
    <property type="component" value="Unassembled WGS sequence"/>
</dbReference>
<gene>
    <name evidence="1" type="ORF">AX774_g2651</name>
</gene>
<evidence type="ECO:0000313" key="2">
    <source>
        <dbReference type="Proteomes" id="UP000188320"/>
    </source>
</evidence>
<keyword evidence="2" id="KW-1185">Reference proteome</keyword>
<protein>
    <submittedName>
        <fullName evidence="1">Uncharacterized protein</fullName>
    </submittedName>
</protein>
<organism evidence="1 2">
    <name type="scientific">Zancudomyces culisetae</name>
    <name type="common">Gut fungus</name>
    <name type="synonym">Smittium culisetae</name>
    <dbReference type="NCBI Taxonomy" id="1213189"/>
    <lineage>
        <taxon>Eukaryota</taxon>
        <taxon>Fungi</taxon>
        <taxon>Fungi incertae sedis</taxon>
        <taxon>Zoopagomycota</taxon>
        <taxon>Kickxellomycotina</taxon>
        <taxon>Harpellomycetes</taxon>
        <taxon>Harpellales</taxon>
        <taxon>Legeriomycetaceae</taxon>
        <taxon>Zancudomyces</taxon>
    </lineage>
</organism>
<name>A0A1R1PSB7_ZANCU</name>
<comment type="caution">
    <text evidence="1">The sequence shown here is derived from an EMBL/GenBank/DDBJ whole genome shotgun (WGS) entry which is preliminary data.</text>
</comment>
<evidence type="ECO:0000313" key="1">
    <source>
        <dbReference type="EMBL" id="OMH83841.1"/>
    </source>
</evidence>
<dbReference type="EMBL" id="LSSK01000299">
    <property type="protein sequence ID" value="OMH83841.1"/>
    <property type="molecule type" value="Genomic_DNA"/>
</dbReference>
<reference evidence="2" key="1">
    <citation type="submission" date="2017-01" db="EMBL/GenBank/DDBJ databases">
        <authorList>
            <person name="Wang Y."/>
            <person name="White M."/>
            <person name="Kvist S."/>
            <person name="Moncalvo J.-M."/>
        </authorList>
    </citation>
    <scope>NUCLEOTIDE SEQUENCE [LARGE SCALE GENOMIC DNA]</scope>
    <source>
        <strain evidence="2">COL-18-3</strain>
    </source>
</reference>
<dbReference type="AlphaFoldDB" id="A0A1R1PSB7"/>
<sequence>MNSIIDSPSSGSLNISKQLDKNSEARSVFMICAYIDNCPKYPDSHRTQSVIFPLQNQFLNVTSFSLNI</sequence>